<feature type="domain" description="HECT" evidence="6">
    <location>
        <begin position="152"/>
        <end position="480"/>
    </location>
</feature>
<dbReference type="GeneTree" id="ENSGT00940000163989"/>
<gene>
    <name evidence="7" type="primary">LOC117732800</name>
</gene>
<dbReference type="Ensembl" id="ENSCLMT00005029741.1">
    <property type="protein sequence ID" value="ENSCLMP00005028479.1"/>
    <property type="gene ID" value="ENSCLMG00005013890.1"/>
</dbReference>
<dbReference type="FunFam" id="3.30.2410.10:FF:000003">
    <property type="entry name" value="probable E3 ubiquitin-protein ligase HERC4 isoform X1"/>
    <property type="match status" value="1"/>
</dbReference>
<evidence type="ECO:0000256" key="4">
    <source>
        <dbReference type="ARBA" id="ARBA00022786"/>
    </source>
</evidence>
<comment type="catalytic activity">
    <reaction evidence="1">
        <text>S-ubiquitinyl-[E2 ubiquitin-conjugating enzyme]-L-cysteine + [acceptor protein]-L-lysine = [E2 ubiquitin-conjugating enzyme]-L-cysteine + N(6)-ubiquitinyl-[acceptor protein]-L-lysine.</text>
        <dbReference type="EC" id="2.3.2.26"/>
    </reaction>
</comment>
<name>A0A8C2ZK71_CYCLU</name>
<dbReference type="Pfam" id="PF00632">
    <property type="entry name" value="HECT"/>
    <property type="match status" value="1"/>
</dbReference>
<dbReference type="Proteomes" id="UP000694565">
    <property type="component" value="Unplaced"/>
</dbReference>
<keyword evidence="8" id="KW-1185">Reference proteome</keyword>
<dbReference type="GO" id="GO:0000209">
    <property type="term" value="P:protein polyubiquitination"/>
    <property type="evidence" value="ECO:0007669"/>
    <property type="project" value="InterPro"/>
</dbReference>
<proteinExistence type="predicted"/>
<protein>
    <recommendedName>
        <fullName evidence="2">HECT-type E3 ubiquitin transferase</fullName>
        <ecNumber evidence="2">2.3.2.26</ecNumber>
    </recommendedName>
</protein>
<dbReference type="AlphaFoldDB" id="A0A8C2ZK71"/>
<dbReference type="SUPFAM" id="SSF56204">
    <property type="entry name" value="Hect, E3 ligase catalytic domain"/>
    <property type="match status" value="1"/>
</dbReference>
<dbReference type="PANTHER" id="PTHR45700">
    <property type="entry name" value="UBIQUITIN-PROTEIN LIGASE E3C"/>
    <property type="match status" value="1"/>
</dbReference>
<evidence type="ECO:0000256" key="3">
    <source>
        <dbReference type="ARBA" id="ARBA00022679"/>
    </source>
</evidence>
<dbReference type="EC" id="2.3.2.26" evidence="2"/>
<dbReference type="SMART" id="SM00119">
    <property type="entry name" value="HECTc"/>
    <property type="match status" value="1"/>
</dbReference>
<dbReference type="PANTHER" id="PTHR45700:SF8">
    <property type="entry name" value="HECT-TYPE E3 UBIQUITIN TRANSFERASE"/>
    <property type="match status" value="1"/>
</dbReference>
<reference evidence="7" key="1">
    <citation type="submission" date="2025-08" db="UniProtKB">
        <authorList>
            <consortium name="Ensembl"/>
        </authorList>
    </citation>
    <scope>IDENTIFICATION</scope>
</reference>
<evidence type="ECO:0000313" key="7">
    <source>
        <dbReference type="Ensembl" id="ENSCLMP00005028479.1"/>
    </source>
</evidence>
<dbReference type="InterPro" id="IPR035983">
    <property type="entry name" value="Hect_E3_ubiquitin_ligase"/>
</dbReference>
<evidence type="ECO:0000259" key="6">
    <source>
        <dbReference type="PROSITE" id="PS50237"/>
    </source>
</evidence>
<dbReference type="PROSITE" id="PS50237">
    <property type="entry name" value="HECT"/>
    <property type="match status" value="1"/>
</dbReference>
<dbReference type="InterPro" id="IPR044611">
    <property type="entry name" value="E3A/B/C-like"/>
</dbReference>
<evidence type="ECO:0000256" key="1">
    <source>
        <dbReference type="ARBA" id="ARBA00000885"/>
    </source>
</evidence>
<reference evidence="7" key="2">
    <citation type="submission" date="2025-09" db="UniProtKB">
        <authorList>
            <consortium name="Ensembl"/>
        </authorList>
    </citation>
    <scope>IDENTIFICATION</scope>
</reference>
<accession>A0A8C2ZK71</accession>
<feature type="active site" description="Glycyl thioester intermediate" evidence="5">
    <location>
        <position position="449"/>
    </location>
</feature>
<organism evidence="7 8">
    <name type="scientific">Cyclopterus lumpus</name>
    <name type="common">Lumpsucker</name>
    <dbReference type="NCBI Taxonomy" id="8103"/>
    <lineage>
        <taxon>Eukaryota</taxon>
        <taxon>Metazoa</taxon>
        <taxon>Chordata</taxon>
        <taxon>Craniata</taxon>
        <taxon>Vertebrata</taxon>
        <taxon>Euteleostomi</taxon>
        <taxon>Actinopterygii</taxon>
        <taxon>Neopterygii</taxon>
        <taxon>Teleostei</taxon>
        <taxon>Neoteleostei</taxon>
        <taxon>Acanthomorphata</taxon>
        <taxon>Eupercaria</taxon>
        <taxon>Perciformes</taxon>
        <taxon>Cottioidei</taxon>
        <taxon>Cottales</taxon>
        <taxon>Cyclopteridae</taxon>
        <taxon>Cyclopterus</taxon>
    </lineage>
</organism>
<keyword evidence="3" id="KW-0808">Transferase</keyword>
<dbReference type="Gene3D" id="3.30.2410.10">
    <property type="entry name" value="Hect, E3 ligase catalytic domain"/>
    <property type="match status" value="1"/>
</dbReference>
<dbReference type="Gene3D" id="3.90.1750.10">
    <property type="entry name" value="Hect, E3 ligase catalytic domains"/>
    <property type="match status" value="1"/>
</dbReference>
<sequence>MVDHVEVWKKALSGILSLKPVPRNSGVRNLLLVLQYMYNANSRIAEPQRMPETNFCLLIDKEILVEDLQLWRRLSQRKYMHAEPLFLCNFPILMDLESKKFVFDQNATYTKMEATDWTMFLGLVLFQEQYFVLHLSRASLLDDTFEQLDAADHEDYKLPIAVYFDENFTNSDDDALYRKDFFHEVFHEMMSPETGMFMFNDSKTLAWFPKATEEDQRYFLFGVLCGLALYNQHIIHLPFPLALFKKLLGVKPSLGDMIEFSPCVGQCLLNILEHYEDNVIKDLDWDFAIYWDGIEVDLDPKSPEKPLTGENKKEFVDAFVNHAFNTSVEGVFQEFKRGFFQVCDQDLVKLFRPKELQDVLVGADFHDWAKLKQNTVYEGVYSTTPPHPTIQMFWEVFDELTEDQKKAFLWFVTGFERVPILGMEKIELKVKVKVPDLSYDQDYPATHTCFSMLELPLYSTKEIMQTKLTEALSKNRRSYK</sequence>
<keyword evidence="4 5" id="KW-0833">Ubl conjugation pathway</keyword>
<dbReference type="Gene3D" id="3.30.2160.10">
    <property type="entry name" value="Hect, E3 ligase catalytic domain"/>
    <property type="match status" value="1"/>
</dbReference>
<dbReference type="InterPro" id="IPR000569">
    <property type="entry name" value="HECT_dom"/>
</dbReference>
<evidence type="ECO:0000256" key="5">
    <source>
        <dbReference type="PROSITE-ProRule" id="PRU00104"/>
    </source>
</evidence>
<evidence type="ECO:0000256" key="2">
    <source>
        <dbReference type="ARBA" id="ARBA00012485"/>
    </source>
</evidence>
<evidence type="ECO:0000313" key="8">
    <source>
        <dbReference type="Proteomes" id="UP000694565"/>
    </source>
</evidence>
<dbReference type="GO" id="GO:0061630">
    <property type="term" value="F:ubiquitin protein ligase activity"/>
    <property type="evidence" value="ECO:0007669"/>
    <property type="project" value="UniProtKB-EC"/>
</dbReference>